<comment type="subcellular location">
    <subcellularLocation>
        <location evidence="1">Cell membrane</location>
        <topology evidence="1">Multi-pass membrane protein</topology>
    </subcellularLocation>
</comment>
<evidence type="ECO:0000313" key="13">
    <source>
        <dbReference type="EMBL" id="SNR59136.1"/>
    </source>
</evidence>
<dbReference type="PANTHER" id="PTHR43045:SF1">
    <property type="entry name" value="SHIKIMATE TRANSPORTER"/>
    <property type="match status" value="1"/>
</dbReference>
<feature type="transmembrane region" description="Helical" evidence="11">
    <location>
        <begin position="56"/>
        <end position="72"/>
    </location>
</feature>
<keyword evidence="3" id="KW-0813">Transport</keyword>
<feature type="transmembrane region" description="Helical" evidence="11">
    <location>
        <begin position="280"/>
        <end position="303"/>
    </location>
</feature>
<dbReference type="PROSITE" id="PS50850">
    <property type="entry name" value="MFS"/>
    <property type="match status" value="1"/>
</dbReference>
<comment type="function">
    <text evidence="9">May be a proton symporter involved in the uptake of osmolytes such as proline and glycine betaine.</text>
</comment>
<sequence length="458" mass="48061">MTHPTTQERAPAETGARRAVASSFVGTAIEWYDFFIYGTAAALVLGPQFFPATSDLAATLAAFATLAVGFIARPFGSAIMGHFGDRIGRKSMLVVSLSIMGAATVGIGLLPTYDAIGAWAPILLVALRFLQGIGVGGEWGGAVLMATEHAPKGKAGLYGSAPQMGVPAGVVLANVVFLVCTQLMTEQQFLAWGWRVPFLLSFVLIGVALWIRLGVLESPAFRAVAREGRIARIPILEVLTTSWRTVLLAGGTFIATNGIAYVFMVYVLSYGTTELGFSRGTMLTLLIASCPVWMVGMALSAYLSDLVGRRRVYVTSAVALLVVSAVFFTLIDTASLPVMLVAMLVLAFVLGSTVGPQSALFAEIFPAHIRYTGASLGYQVGAILGGGIAPFMATWLYAQYGTTVAISAYFVAVSLVSLTCTFVLLRRPHDADIPAPAATVAPVEAAPVAPAVVPGAVR</sequence>
<dbReference type="OrthoDB" id="8953821at2"/>
<reference evidence="13 14" key="1">
    <citation type="submission" date="2017-06" db="EMBL/GenBank/DDBJ databases">
        <authorList>
            <person name="Kim H.J."/>
            <person name="Triplett B.A."/>
        </authorList>
    </citation>
    <scope>NUCLEOTIDE SEQUENCE [LARGE SCALE GENOMIC DNA]</scope>
    <source>
        <strain evidence="13 14">DSM 44272</strain>
    </source>
</reference>
<evidence type="ECO:0000256" key="9">
    <source>
        <dbReference type="ARBA" id="ARBA00037295"/>
    </source>
</evidence>
<gene>
    <name evidence="13" type="ORF">SAMN06272737_11465</name>
</gene>
<dbReference type="FunFam" id="1.20.1250.20:FF:000001">
    <property type="entry name" value="Dicarboxylate MFS transporter"/>
    <property type="match status" value="1"/>
</dbReference>
<evidence type="ECO:0000256" key="1">
    <source>
        <dbReference type="ARBA" id="ARBA00004651"/>
    </source>
</evidence>
<dbReference type="Pfam" id="PF07690">
    <property type="entry name" value="MFS_1"/>
    <property type="match status" value="1"/>
</dbReference>
<protein>
    <recommendedName>
        <fullName evidence="10">Putative proline/betaine transporter</fullName>
    </recommendedName>
</protein>
<feature type="transmembrane region" description="Helical" evidence="11">
    <location>
        <begin position="376"/>
        <end position="398"/>
    </location>
</feature>
<dbReference type="InterPro" id="IPR005829">
    <property type="entry name" value="Sugar_transporter_CS"/>
</dbReference>
<evidence type="ECO:0000256" key="8">
    <source>
        <dbReference type="ARBA" id="ARBA00023136"/>
    </source>
</evidence>
<organism evidence="13 14">
    <name type="scientific">Blastococcus mobilis</name>
    <dbReference type="NCBI Taxonomy" id="1938746"/>
    <lineage>
        <taxon>Bacteria</taxon>
        <taxon>Bacillati</taxon>
        <taxon>Actinomycetota</taxon>
        <taxon>Actinomycetes</taxon>
        <taxon>Geodermatophilales</taxon>
        <taxon>Geodermatophilaceae</taxon>
        <taxon>Blastococcus</taxon>
    </lineage>
</organism>
<keyword evidence="6" id="KW-0769">Symport</keyword>
<dbReference type="PANTHER" id="PTHR43045">
    <property type="entry name" value="SHIKIMATE TRANSPORTER"/>
    <property type="match status" value="1"/>
</dbReference>
<feature type="transmembrane region" description="Helical" evidence="11">
    <location>
        <begin position="31"/>
        <end position="50"/>
    </location>
</feature>
<accession>A0A238XJH5</accession>
<feature type="transmembrane region" description="Helical" evidence="11">
    <location>
        <begin position="312"/>
        <end position="331"/>
    </location>
</feature>
<evidence type="ECO:0000313" key="14">
    <source>
        <dbReference type="Proteomes" id="UP000198403"/>
    </source>
</evidence>
<dbReference type="EMBL" id="FZNO01000014">
    <property type="protein sequence ID" value="SNR59136.1"/>
    <property type="molecule type" value="Genomic_DNA"/>
</dbReference>
<evidence type="ECO:0000256" key="4">
    <source>
        <dbReference type="ARBA" id="ARBA00022475"/>
    </source>
</evidence>
<evidence type="ECO:0000256" key="3">
    <source>
        <dbReference type="ARBA" id="ARBA00022448"/>
    </source>
</evidence>
<dbReference type="AlphaFoldDB" id="A0A238XJH5"/>
<evidence type="ECO:0000256" key="5">
    <source>
        <dbReference type="ARBA" id="ARBA00022692"/>
    </source>
</evidence>
<feature type="transmembrane region" description="Helical" evidence="11">
    <location>
        <begin position="404"/>
        <end position="425"/>
    </location>
</feature>
<dbReference type="CDD" id="cd17369">
    <property type="entry name" value="MFS_ShiA_like"/>
    <property type="match status" value="1"/>
</dbReference>
<dbReference type="InterPro" id="IPR011701">
    <property type="entry name" value="MFS"/>
</dbReference>
<evidence type="ECO:0000256" key="7">
    <source>
        <dbReference type="ARBA" id="ARBA00022989"/>
    </source>
</evidence>
<feature type="domain" description="Major facilitator superfamily (MFS) profile" evidence="12">
    <location>
        <begin position="19"/>
        <end position="429"/>
    </location>
</feature>
<dbReference type="GO" id="GO:0005886">
    <property type="term" value="C:plasma membrane"/>
    <property type="evidence" value="ECO:0007669"/>
    <property type="project" value="UniProtKB-SubCell"/>
</dbReference>
<keyword evidence="5 11" id="KW-0812">Transmembrane</keyword>
<evidence type="ECO:0000256" key="2">
    <source>
        <dbReference type="ARBA" id="ARBA00008240"/>
    </source>
</evidence>
<feature type="transmembrane region" description="Helical" evidence="11">
    <location>
        <begin position="246"/>
        <end position="268"/>
    </location>
</feature>
<keyword evidence="4" id="KW-1003">Cell membrane</keyword>
<dbReference type="SUPFAM" id="SSF103473">
    <property type="entry name" value="MFS general substrate transporter"/>
    <property type="match status" value="1"/>
</dbReference>
<name>A0A238XJH5_9ACTN</name>
<keyword evidence="14" id="KW-1185">Reference proteome</keyword>
<evidence type="ECO:0000259" key="12">
    <source>
        <dbReference type="PROSITE" id="PS50850"/>
    </source>
</evidence>
<feature type="transmembrane region" description="Helical" evidence="11">
    <location>
        <begin position="93"/>
        <end position="113"/>
    </location>
</feature>
<evidence type="ECO:0000256" key="11">
    <source>
        <dbReference type="SAM" id="Phobius"/>
    </source>
</evidence>
<dbReference type="Gene3D" id="1.20.1250.20">
    <property type="entry name" value="MFS general substrate transporter like domains"/>
    <property type="match status" value="2"/>
</dbReference>
<feature type="transmembrane region" description="Helical" evidence="11">
    <location>
        <begin position="119"/>
        <end position="144"/>
    </location>
</feature>
<dbReference type="PROSITE" id="PS00216">
    <property type="entry name" value="SUGAR_TRANSPORT_1"/>
    <property type="match status" value="1"/>
</dbReference>
<dbReference type="InterPro" id="IPR020846">
    <property type="entry name" value="MFS_dom"/>
</dbReference>
<dbReference type="RefSeq" id="WP_089337120.1">
    <property type="nucleotide sequence ID" value="NZ_FZNO01000014.1"/>
</dbReference>
<proteinExistence type="inferred from homology"/>
<comment type="similarity">
    <text evidence="2">Belongs to the major facilitator superfamily. Metabolite:H+ Symporter (MHS) family (TC 2.A.1.6) family.</text>
</comment>
<feature type="transmembrane region" description="Helical" evidence="11">
    <location>
        <begin position="165"/>
        <end position="184"/>
    </location>
</feature>
<feature type="transmembrane region" description="Helical" evidence="11">
    <location>
        <begin position="196"/>
        <end position="216"/>
    </location>
</feature>
<feature type="transmembrane region" description="Helical" evidence="11">
    <location>
        <begin position="337"/>
        <end position="355"/>
    </location>
</feature>
<dbReference type="InterPro" id="IPR036259">
    <property type="entry name" value="MFS_trans_sf"/>
</dbReference>
<keyword evidence="8 11" id="KW-0472">Membrane</keyword>
<evidence type="ECO:0000256" key="10">
    <source>
        <dbReference type="ARBA" id="ARBA00039918"/>
    </source>
</evidence>
<keyword evidence="7 11" id="KW-1133">Transmembrane helix</keyword>
<dbReference type="Proteomes" id="UP000198403">
    <property type="component" value="Unassembled WGS sequence"/>
</dbReference>
<evidence type="ECO:0000256" key="6">
    <source>
        <dbReference type="ARBA" id="ARBA00022847"/>
    </source>
</evidence>
<dbReference type="GO" id="GO:0015293">
    <property type="term" value="F:symporter activity"/>
    <property type="evidence" value="ECO:0007669"/>
    <property type="project" value="UniProtKB-KW"/>
</dbReference>